<dbReference type="InterPro" id="IPR010127">
    <property type="entry name" value="Phasin_subfam-1"/>
</dbReference>
<name>A0A975XVJ6_9RHOO</name>
<evidence type="ECO:0000259" key="1">
    <source>
        <dbReference type="Pfam" id="PF09361"/>
    </source>
</evidence>
<organism evidence="2 3">
    <name type="scientific">Azospira inquinata</name>
    <dbReference type="NCBI Taxonomy" id="2785627"/>
    <lineage>
        <taxon>Bacteria</taxon>
        <taxon>Pseudomonadati</taxon>
        <taxon>Pseudomonadota</taxon>
        <taxon>Betaproteobacteria</taxon>
        <taxon>Rhodocyclales</taxon>
        <taxon>Rhodocyclaceae</taxon>
        <taxon>Azospira</taxon>
    </lineage>
</organism>
<dbReference type="Pfam" id="PF09361">
    <property type="entry name" value="Phasin_2"/>
    <property type="match status" value="1"/>
</dbReference>
<keyword evidence="3" id="KW-1185">Reference proteome</keyword>
<dbReference type="Proteomes" id="UP000683428">
    <property type="component" value="Chromosome"/>
</dbReference>
<protein>
    <submittedName>
        <fullName evidence="2">Phasin family protein</fullName>
    </submittedName>
</protein>
<dbReference type="KEGG" id="aiq:Azoinq_04500"/>
<accession>A0A975XVJ6</accession>
<proteinExistence type="predicted"/>
<dbReference type="AlphaFoldDB" id="A0A975XVJ6"/>
<feature type="domain" description="Phasin" evidence="1">
    <location>
        <begin position="8"/>
        <end position="105"/>
    </location>
</feature>
<dbReference type="RefSeq" id="WP_216131844.1">
    <property type="nucleotide sequence ID" value="NZ_CP064782.1"/>
</dbReference>
<dbReference type="InterPro" id="IPR018968">
    <property type="entry name" value="Phasin"/>
</dbReference>
<sequence length="181" mass="19328">MSSTNLDQISAAQKANADAYVALIRSTFDGVEKIAELNLSAAREFLNTSVETTQSLMGAKDLKEATELQTSLAQPNLSKLTEYYRKLYELITETQKDVTGIMEEHYNSLSQRAASAIETSSSKAPLGGDVMAAAMKTLMGASTQAFENFTKLSKQITEITEGGVTAGSVTAKAARSTAKKA</sequence>
<gene>
    <name evidence="2" type="ORF">Azoinq_04500</name>
</gene>
<dbReference type="EMBL" id="CP064782">
    <property type="protein sequence ID" value="QWT49875.1"/>
    <property type="molecule type" value="Genomic_DNA"/>
</dbReference>
<evidence type="ECO:0000313" key="3">
    <source>
        <dbReference type="Proteomes" id="UP000683428"/>
    </source>
</evidence>
<reference evidence="2" key="1">
    <citation type="submission" date="2020-11" db="EMBL/GenBank/DDBJ databases">
        <title>Azospira inquinata sp. nov.</title>
        <authorList>
            <person name="Moe W.M."/>
            <person name="Mikes M.C."/>
        </authorList>
    </citation>
    <scope>NUCLEOTIDE SEQUENCE</scope>
    <source>
        <strain evidence="2">Azo-3</strain>
    </source>
</reference>
<evidence type="ECO:0000313" key="2">
    <source>
        <dbReference type="EMBL" id="QWT49875.1"/>
    </source>
</evidence>
<dbReference type="NCBIfam" id="TIGR01841">
    <property type="entry name" value="phasin"/>
    <property type="match status" value="1"/>
</dbReference>